<dbReference type="OrthoDB" id="640433at2"/>
<sequence length="281" mass="32567">MKEEVMSPIQGNKYDKIVKENMESLLPVVIKNILDLDISDTEEIPGELQYTKERKPDLIKKVTDQNDNTFVLHLEWQTQNDKNMVYRMAEYAVMLQRKYRIPVKQYVIFIGKGKVTMSTNLDFENLKFWYHILSLKNFDYKFFLESEDPATKIFAILANFEKDGEDKAIANILQEVKTSADGNLQQSHFYNQLKVLGKLRNDNINLKLNSMILSVETFIEDEDYLKNVESDIIYKRWGEIAEAKGEAKAQKKIAINMKALGVATELIARATNIPVEEIELL</sequence>
<dbReference type="Proteomes" id="UP000468388">
    <property type="component" value="Unassembled WGS sequence"/>
</dbReference>
<evidence type="ECO:0008006" key="3">
    <source>
        <dbReference type="Google" id="ProtNLM"/>
    </source>
</evidence>
<keyword evidence="2" id="KW-1185">Reference proteome</keyword>
<dbReference type="AlphaFoldDB" id="A0A6N8J710"/>
<evidence type="ECO:0000313" key="2">
    <source>
        <dbReference type="Proteomes" id="UP000468388"/>
    </source>
</evidence>
<protein>
    <recommendedName>
        <fullName evidence="3">Transposase (putative) YhgA-like domain-containing protein</fullName>
    </recommendedName>
</protein>
<accession>A0A6N8J710</accession>
<dbReference type="EMBL" id="WRXO01000001">
    <property type="protein sequence ID" value="MVT40378.1"/>
    <property type="molecule type" value="Genomic_DNA"/>
</dbReference>
<gene>
    <name evidence="1" type="ORF">GO495_07275</name>
</gene>
<reference evidence="1 2" key="1">
    <citation type="submission" date="2019-12" db="EMBL/GenBank/DDBJ databases">
        <title>The draft genomic sequence of strain Chitinophaga oryziterrae JCM 16595.</title>
        <authorList>
            <person name="Zhang X."/>
        </authorList>
    </citation>
    <scope>NUCLEOTIDE SEQUENCE [LARGE SCALE GENOMIC DNA]</scope>
    <source>
        <strain evidence="1 2">JCM 16595</strain>
    </source>
</reference>
<organism evidence="1 2">
    <name type="scientific">Chitinophaga oryziterrae</name>
    <dbReference type="NCBI Taxonomy" id="1031224"/>
    <lineage>
        <taxon>Bacteria</taxon>
        <taxon>Pseudomonadati</taxon>
        <taxon>Bacteroidota</taxon>
        <taxon>Chitinophagia</taxon>
        <taxon>Chitinophagales</taxon>
        <taxon>Chitinophagaceae</taxon>
        <taxon>Chitinophaga</taxon>
    </lineage>
</organism>
<comment type="caution">
    <text evidence="1">The sequence shown here is derived from an EMBL/GenBank/DDBJ whole genome shotgun (WGS) entry which is preliminary data.</text>
</comment>
<evidence type="ECO:0000313" key="1">
    <source>
        <dbReference type="EMBL" id="MVT40378.1"/>
    </source>
</evidence>
<name>A0A6N8J710_9BACT</name>
<dbReference type="RefSeq" id="WP_157299011.1">
    <property type="nucleotide sequence ID" value="NZ_BAAAZB010000005.1"/>
</dbReference>
<proteinExistence type="predicted"/>